<dbReference type="PROSITE" id="PS01144">
    <property type="entry name" value="RIBOSOMAL_L31E"/>
    <property type="match status" value="1"/>
</dbReference>
<sequence>MAKTQDKKSAPKKSTLNEVVSREYTIHMHKHVHGTSFKKRAPKAVKVIRDFAQKTMGTTDVRLDPSLNKAVWARGIKSVPHRIRVRLSRRRNDAEDATGASKLYTFVTFVPVTNFKGLQTTAVEE</sequence>
<keyword evidence="2 4" id="KW-0689">Ribosomal protein</keyword>
<comment type="caution">
    <text evidence="4">The sequence shown here is derived from an EMBL/GenBank/DDBJ whole genome shotgun (WGS) entry which is preliminary data.</text>
</comment>
<evidence type="ECO:0000256" key="3">
    <source>
        <dbReference type="ARBA" id="ARBA00023274"/>
    </source>
</evidence>
<dbReference type="Proteomes" id="UP001212152">
    <property type="component" value="Unassembled WGS sequence"/>
</dbReference>
<dbReference type="Gene3D" id="3.10.440.10">
    <property type="match status" value="1"/>
</dbReference>
<proteinExistence type="inferred from homology"/>
<organism evidence="4 5">
    <name type="scientific">Geranomyces variabilis</name>
    <dbReference type="NCBI Taxonomy" id="109894"/>
    <lineage>
        <taxon>Eukaryota</taxon>
        <taxon>Fungi</taxon>
        <taxon>Fungi incertae sedis</taxon>
        <taxon>Chytridiomycota</taxon>
        <taxon>Chytridiomycota incertae sedis</taxon>
        <taxon>Chytridiomycetes</taxon>
        <taxon>Spizellomycetales</taxon>
        <taxon>Powellomycetaceae</taxon>
        <taxon>Geranomyces</taxon>
    </lineage>
</organism>
<dbReference type="PANTHER" id="PTHR10956">
    <property type="entry name" value="60S RIBOSOMAL PROTEIN L31"/>
    <property type="match status" value="1"/>
</dbReference>
<dbReference type="Pfam" id="PF01198">
    <property type="entry name" value="Ribosomal_L31e"/>
    <property type="match status" value="1"/>
</dbReference>
<reference evidence="4" key="1">
    <citation type="submission" date="2020-05" db="EMBL/GenBank/DDBJ databases">
        <title>Phylogenomic resolution of chytrid fungi.</title>
        <authorList>
            <person name="Stajich J.E."/>
            <person name="Amses K."/>
            <person name="Simmons R."/>
            <person name="Seto K."/>
            <person name="Myers J."/>
            <person name="Bonds A."/>
            <person name="Quandt C.A."/>
            <person name="Barry K."/>
            <person name="Liu P."/>
            <person name="Grigoriev I."/>
            <person name="Longcore J.E."/>
            <person name="James T.Y."/>
        </authorList>
    </citation>
    <scope>NUCLEOTIDE SEQUENCE</scope>
    <source>
        <strain evidence="4">JEL0379</strain>
    </source>
</reference>
<dbReference type="SUPFAM" id="SSF54575">
    <property type="entry name" value="Ribosomal protein L31e"/>
    <property type="match status" value="1"/>
</dbReference>
<evidence type="ECO:0000256" key="1">
    <source>
        <dbReference type="ARBA" id="ARBA00010808"/>
    </source>
</evidence>
<name>A0AAD5XLB1_9FUNG</name>
<dbReference type="AlphaFoldDB" id="A0AAD5XLB1"/>
<accession>A0AAD5XLB1</accession>
<dbReference type="EMBL" id="JADGJQ010000041">
    <property type="protein sequence ID" value="KAJ3176394.1"/>
    <property type="molecule type" value="Genomic_DNA"/>
</dbReference>
<dbReference type="InterPro" id="IPR023621">
    <property type="entry name" value="Ribosomal_eL31_dom_sf"/>
</dbReference>
<dbReference type="InterPro" id="IPR020052">
    <property type="entry name" value="Ribosomal_eL31_CS"/>
</dbReference>
<dbReference type="FunFam" id="3.10.440.10:FF:000001">
    <property type="entry name" value="60S ribosomal protein L31"/>
    <property type="match status" value="1"/>
</dbReference>
<evidence type="ECO:0000313" key="4">
    <source>
        <dbReference type="EMBL" id="KAJ3176394.1"/>
    </source>
</evidence>
<dbReference type="GO" id="GO:0022625">
    <property type="term" value="C:cytosolic large ribosomal subunit"/>
    <property type="evidence" value="ECO:0007669"/>
    <property type="project" value="TreeGrafter"/>
</dbReference>
<dbReference type="SMART" id="SM01380">
    <property type="entry name" value="Ribosomal_L31e"/>
    <property type="match status" value="1"/>
</dbReference>
<evidence type="ECO:0000313" key="5">
    <source>
        <dbReference type="Proteomes" id="UP001212152"/>
    </source>
</evidence>
<gene>
    <name evidence="4" type="primary">RPL31</name>
    <name evidence="4" type="ORF">HDU87_005263</name>
</gene>
<comment type="similarity">
    <text evidence="1">Belongs to the eukaryotic ribosomal protein eL31 family.</text>
</comment>
<dbReference type="NCBIfam" id="NF002258">
    <property type="entry name" value="PRK01192.1-1"/>
    <property type="match status" value="1"/>
</dbReference>
<dbReference type="GO" id="GO:0003735">
    <property type="term" value="F:structural constituent of ribosome"/>
    <property type="evidence" value="ECO:0007669"/>
    <property type="project" value="InterPro"/>
</dbReference>
<keyword evidence="5" id="KW-1185">Reference proteome</keyword>
<dbReference type="PANTHER" id="PTHR10956:SF0">
    <property type="entry name" value="60S RIBOSOMAL PROTEIN L31"/>
    <property type="match status" value="1"/>
</dbReference>
<dbReference type="InterPro" id="IPR000054">
    <property type="entry name" value="Ribosomal_eL31"/>
</dbReference>
<keyword evidence="3" id="KW-0687">Ribonucleoprotein</keyword>
<dbReference type="GO" id="GO:0002181">
    <property type="term" value="P:cytoplasmic translation"/>
    <property type="evidence" value="ECO:0007669"/>
    <property type="project" value="TreeGrafter"/>
</dbReference>
<evidence type="ECO:0000256" key="2">
    <source>
        <dbReference type="ARBA" id="ARBA00022980"/>
    </source>
</evidence>
<protein>
    <submittedName>
        <fullName evidence="4">60S ribosomal protein L31</fullName>
    </submittedName>
</protein>
<dbReference type="CDD" id="cd00463">
    <property type="entry name" value="Ribosomal_L31e"/>
    <property type="match status" value="1"/>
</dbReference>